<feature type="domain" description="Alpha/beta hydrolase fold-3" evidence="3">
    <location>
        <begin position="99"/>
        <end position="307"/>
    </location>
</feature>
<dbReference type="AlphaFoldDB" id="A0A6A6QAR7"/>
<dbReference type="InterPro" id="IPR050300">
    <property type="entry name" value="GDXG_lipolytic_enzyme"/>
</dbReference>
<feature type="region of interest" description="Disordered" evidence="2">
    <location>
        <begin position="1"/>
        <end position="20"/>
    </location>
</feature>
<dbReference type="SUPFAM" id="SSF53474">
    <property type="entry name" value="alpha/beta-Hydrolases"/>
    <property type="match status" value="1"/>
</dbReference>
<keyword evidence="5" id="KW-1185">Reference proteome</keyword>
<gene>
    <name evidence="4" type="ORF">BU16DRAFT_225648</name>
</gene>
<organism evidence="4 5">
    <name type="scientific">Lophium mytilinum</name>
    <dbReference type="NCBI Taxonomy" id="390894"/>
    <lineage>
        <taxon>Eukaryota</taxon>
        <taxon>Fungi</taxon>
        <taxon>Dikarya</taxon>
        <taxon>Ascomycota</taxon>
        <taxon>Pezizomycotina</taxon>
        <taxon>Dothideomycetes</taxon>
        <taxon>Pleosporomycetidae</taxon>
        <taxon>Mytilinidiales</taxon>
        <taxon>Mytilinidiaceae</taxon>
        <taxon>Lophium</taxon>
    </lineage>
</organism>
<proteinExistence type="predicted"/>
<evidence type="ECO:0000313" key="5">
    <source>
        <dbReference type="Proteomes" id="UP000799750"/>
    </source>
</evidence>
<reference evidence="4" key="1">
    <citation type="journal article" date="2020" name="Stud. Mycol.">
        <title>101 Dothideomycetes genomes: a test case for predicting lifestyles and emergence of pathogens.</title>
        <authorList>
            <person name="Haridas S."/>
            <person name="Albert R."/>
            <person name="Binder M."/>
            <person name="Bloem J."/>
            <person name="Labutti K."/>
            <person name="Salamov A."/>
            <person name="Andreopoulos B."/>
            <person name="Baker S."/>
            <person name="Barry K."/>
            <person name="Bills G."/>
            <person name="Bluhm B."/>
            <person name="Cannon C."/>
            <person name="Castanera R."/>
            <person name="Culley D."/>
            <person name="Daum C."/>
            <person name="Ezra D."/>
            <person name="Gonzalez J."/>
            <person name="Henrissat B."/>
            <person name="Kuo A."/>
            <person name="Liang C."/>
            <person name="Lipzen A."/>
            <person name="Lutzoni F."/>
            <person name="Magnuson J."/>
            <person name="Mondo S."/>
            <person name="Nolan M."/>
            <person name="Ohm R."/>
            <person name="Pangilinan J."/>
            <person name="Park H.-J."/>
            <person name="Ramirez L."/>
            <person name="Alfaro M."/>
            <person name="Sun H."/>
            <person name="Tritt A."/>
            <person name="Yoshinaga Y."/>
            <person name="Zwiers L.-H."/>
            <person name="Turgeon B."/>
            <person name="Goodwin S."/>
            <person name="Spatafora J."/>
            <person name="Crous P."/>
            <person name="Grigoriev I."/>
        </authorList>
    </citation>
    <scope>NUCLEOTIDE SEQUENCE</scope>
    <source>
        <strain evidence="4">CBS 269.34</strain>
    </source>
</reference>
<dbReference type="PANTHER" id="PTHR48081:SF8">
    <property type="entry name" value="ALPHA_BETA HYDROLASE FOLD-3 DOMAIN-CONTAINING PROTEIN-RELATED"/>
    <property type="match status" value="1"/>
</dbReference>
<dbReference type="Proteomes" id="UP000799750">
    <property type="component" value="Unassembled WGS sequence"/>
</dbReference>
<dbReference type="EMBL" id="MU004202">
    <property type="protein sequence ID" value="KAF2488713.1"/>
    <property type="molecule type" value="Genomic_DNA"/>
</dbReference>
<dbReference type="InterPro" id="IPR013094">
    <property type="entry name" value="AB_hydrolase_3"/>
</dbReference>
<dbReference type="GO" id="GO:0016787">
    <property type="term" value="F:hydrolase activity"/>
    <property type="evidence" value="ECO:0007669"/>
    <property type="project" value="UniProtKB-KW"/>
</dbReference>
<name>A0A6A6QAR7_9PEZI</name>
<dbReference type="Gene3D" id="3.40.50.1820">
    <property type="entry name" value="alpha/beta hydrolase"/>
    <property type="match status" value="1"/>
</dbReference>
<dbReference type="PANTHER" id="PTHR48081">
    <property type="entry name" value="AB HYDROLASE SUPERFAMILY PROTEIN C4A8.06C"/>
    <property type="match status" value="1"/>
</dbReference>
<feature type="compositionally biased region" description="Basic and acidic residues" evidence="2">
    <location>
        <begin position="7"/>
        <end position="20"/>
    </location>
</feature>
<protein>
    <recommendedName>
        <fullName evidence="3">Alpha/beta hydrolase fold-3 domain-containing protein</fullName>
    </recommendedName>
</protein>
<dbReference type="InterPro" id="IPR029058">
    <property type="entry name" value="AB_hydrolase_fold"/>
</dbReference>
<dbReference type="OrthoDB" id="408631at2759"/>
<evidence type="ECO:0000256" key="1">
    <source>
        <dbReference type="ARBA" id="ARBA00022801"/>
    </source>
</evidence>
<accession>A0A6A6QAR7</accession>
<keyword evidence="1" id="KW-0378">Hydrolase</keyword>
<evidence type="ECO:0000259" key="3">
    <source>
        <dbReference type="Pfam" id="PF07859"/>
    </source>
</evidence>
<sequence>MPLPSDLHIDVSKFDPAKSNPKTEEFNKKLIQIAKGGPRWYEVGAAKYRKMRWNGETPLPKPVVIESGVNGTLPSRDPGRELTYRLFKPEKGEVKGIYMHVHGGGWVLQSEAYQDGLLKYMADNTGLAVVSIGYRLAPEDPWPAGAEDCYDAAEYLVEHGKERFGGELMFTGGESAGGHFAVLIALHLLKTKPTFAFRGLLLHFGCFDLSGFLPMVDHHERALVIDRDIMKRYIDVLLPNTTIEQRRDPTISPFFADLRGLKLPPALFTCGTEDPLLDDTVFMSAKWMMWGNEAVVRIYNGAPHGFIMFPPGTIDAVQEGLDASTDFVKEKLG</sequence>
<evidence type="ECO:0000313" key="4">
    <source>
        <dbReference type="EMBL" id="KAF2488713.1"/>
    </source>
</evidence>
<evidence type="ECO:0000256" key="2">
    <source>
        <dbReference type="SAM" id="MobiDB-lite"/>
    </source>
</evidence>
<dbReference type="Pfam" id="PF07859">
    <property type="entry name" value="Abhydrolase_3"/>
    <property type="match status" value="1"/>
</dbReference>